<evidence type="ECO:0000313" key="1">
    <source>
        <dbReference type="EMBL" id="KAI3739806.1"/>
    </source>
</evidence>
<reference evidence="2" key="1">
    <citation type="journal article" date="2022" name="Mol. Ecol. Resour.">
        <title>The genomes of chicory, endive, great burdock and yacon provide insights into Asteraceae palaeo-polyploidization history and plant inulin production.</title>
        <authorList>
            <person name="Fan W."/>
            <person name="Wang S."/>
            <person name="Wang H."/>
            <person name="Wang A."/>
            <person name="Jiang F."/>
            <person name="Liu H."/>
            <person name="Zhao H."/>
            <person name="Xu D."/>
            <person name="Zhang Y."/>
        </authorList>
    </citation>
    <scope>NUCLEOTIDE SEQUENCE [LARGE SCALE GENOMIC DNA]</scope>
    <source>
        <strain evidence="2">cv. Punajuju</strain>
    </source>
</reference>
<dbReference type="Proteomes" id="UP001055811">
    <property type="component" value="Linkage Group LG05"/>
</dbReference>
<evidence type="ECO:0000313" key="2">
    <source>
        <dbReference type="Proteomes" id="UP001055811"/>
    </source>
</evidence>
<name>A0ACB9D006_CICIN</name>
<proteinExistence type="predicted"/>
<dbReference type="EMBL" id="CM042013">
    <property type="protein sequence ID" value="KAI3739806.1"/>
    <property type="molecule type" value="Genomic_DNA"/>
</dbReference>
<gene>
    <name evidence="1" type="ORF">L2E82_30218</name>
</gene>
<comment type="caution">
    <text evidence="1">The sequence shown here is derived from an EMBL/GenBank/DDBJ whole genome shotgun (WGS) entry which is preliminary data.</text>
</comment>
<reference evidence="1 2" key="2">
    <citation type="journal article" date="2022" name="Mol. Ecol. Resour.">
        <title>The genomes of chicory, endive, great burdock and yacon provide insights into Asteraceae paleo-polyploidization history and plant inulin production.</title>
        <authorList>
            <person name="Fan W."/>
            <person name="Wang S."/>
            <person name="Wang H."/>
            <person name="Wang A."/>
            <person name="Jiang F."/>
            <person name="Liu H."/>
            <person name="Zhao H."/>
            <person name="Xu D."/>
            <person name="Zhang Y."/>
        </authorList>
    </citation>
    <scope>NUCLEOTIDE SEQUENCE [LARGE SCALE GENOMIC DNA]</scope>
    <source>
        <strain evidence="2">cv. Punajuju</strain>
        <tissue evidence="1">Leaves</tissue>
    </source>
</reference>
<protein>
    <submittedName>
        <fullName evidence="1">Uncharacterized protein</fullName>
    </submittedName>
</protein>
<organism evidence="1 2">
    <name type="scientific">Cichorium intybus</name>
    <name type="common">Chicory</name>
    <dbReference type="NCBI Taxonomy" id="13427"/>
    <lineage>
        <taxon>Eukaryota</taxon>
        <taxon>Viridiplantae</taxon>
        <taxon>Streptophyta</taxon>
        <taxon>Embryophyta</taxon>
        <taxon>Tracheophyta</taxon>
        <taxon>Spermatophyta</taxon>
        <taxon>Magnoliopsida</taxon>
        <taxon>eudicotyledons</taxon>
        <taxon>Gunneridae</taxon>
        <taxon>Pentapetalae</taxon>
        <taxon>asterids</taxon>
        <taxon>campanulids</taxon>
        <taxon>Asterales</taxon>
        <taxon>Asteraceae</taxon>
        <taxon>Cichorioideae</taxon>
        <taxon>Cichorieae</taxon>
        <taxon>Cichoriinae</taxon>
        <taxon>Cichorium</taxon>
    </lineage>
</organism>
<keyword evidence="2" id="KW-1185">Reference proteome</keyword>
<accession>A0ACB9D006</accession>
<sequence>MTSAAKISIDGGDYGDTSPSSSIFCFYRRFCLSLILYIAGRGKSFLWLSKARGFVENRVPTTPKISVKASLKDAAIATVAIAAIALLAINALAAEILVGDDDGGLIFVPSSLTVGSGEKIVFKNNKAN</sequence>